<feature type="domain" description="Small acidic protein-like" evidence="2">
    <location>
        <begin position="546"/>
        <end position="651"/>
    </location>
</feature>
<evidence type="ECO:0000259" key="2">
    <source>
        <dbReference type="Pfam" id="PF15477"/>
    </source>
</evidence>
<reference evidence="3" key="2">
    <citation type="submission" date="2020-05" db="UniProtKB">
        <authorList>
            <consortium name="EnsemblMetazoa"/>
        </authorList>
    </citation>
    <scope>IDENTIFICATION</scope>
    <source>
        <strain evidence="3">ACHKN1017</strain>
    </source>
</reference>
<feature type="compositionally biased region" description="Low complexity" evidence="1">
    <location>
        <begin position="25"/>
        <end position="38"/>
    </location>
</feature>
<feature type="compositionally biased region" description="Polar residues" evidence="1">
    <location>
        <begin position="121"/>
        <end position="130"/>
    </location>
</feature>
<feature type="region of interest" description="Disordered" evidence="1">
    <location>
        <begin position="1"/>
        <end position="407"/>
    </location>
</feature>
<dbReference type="PANTHER" id="PTHR22426">
    <property type="entry name" value="ARGININE_SERINE-RICH COILED-COIL PROTEIN 2"/>
    <property type="match status" value="1"/>
</dbReference>
<dbReference type="AlphaFoldDB" id="A0A182JXC8"/>
<dbReference type="VEuPathDB" id="VectorBase:ACHR003160"/>
<organism evidence="3 4">
    <name type="scientific">Anopheles christyi</name>
    <dbReference type="NCBI Taxonomy" id="43041"/>
    <lineage>
        <taxon>Eukaryota</taxon>
        <taxon>Metazoa</taxon>
        <taxon>Ecdysozoa</taxon>
        <taxon>Arthropoda</taxon>
        <taxon>Hexapoda</taxon>
        <taxon>Insecta</taxon>
        <taxon>Pterygota</taxon>
        <taxon>Neoptera</taxon>
        <taxon>Endopterygota</taxon>
        <taxon>Diptera</taxon>
        <taxon>Nematocera</taxon>
        <taxon>Culicoidea</taxon>
        <taxon>Culicidae</taxon>
        <taxon>Anophelinae</taxon>
        <taxon>Anopheles</taxon>
    </lineage>
</organism>
<dbReference type="InterPro" id="IPR028124">
    <property type="entry name" value="SMAP_dom"/>
</dbReference>
<feature type="compositionally biased region" description="Low complexity" evidence="1">
    <location>
        <begin position="348"/>
        <end position="357"/>
    </location>
</feature>
<evidence type="ECO:0000256" key="1">
    <source>
        <dbReference type="SAM" id="MobiDB-lite"/>
    </source>
</evidence>
<dbReference type="Pfam" id="PF15477">
    <property type="entry name" value="SMAP"/>
    <property type="match status" value="1"/>
</dbReference>
<protein>
    <submittedName>
        <fullName evidence="3">SMAP domain-containing protein</fullName>
    </submittedName>
</protein>
<name>A0A182JXC8_9DIPT</name>
<dbReference type="EnsemblMetazoa" id="ACHR003160-RA">
    <property type="protein sequence ID" value="ACHR003160-PA"/>
    <property type="gene ID" value="ACHR003160"/>
</dbReference>
<feature type="region of interest" description="Disordered" evidence="1">
    <location>
        <begin position="574"/>
        <end position="627"/>
    </location>
</feature>
<proteinExistence type="predicted"/>
<accession>A0A182JXC8</accession>
<dbReference type="PANTHER" id="PTHR22426:SF2">
    <property type="entry name" value="ARGININE_SERINE-RICH COILED-COIL PROTEIN 2"/>
    <property type="match status" value="1"/>
</dbReference>
<sequence>MDFLRNYEADQDESEDMDSNRERTASPTDSSSSAASAGSRKRRTTGKPSGRPKEKKHEEKEDKTHHNPRKDLNENSSSSSSRTSSRSNSTDDSRSKSPSRSPSPASRTKRSRNGAHELKSSLKTPPGNKNSKVRQSKSPSGEQLRAASGSNSKNKSPMKADRQDRKKSSPQKQDASKRDRRQSHERDRKNREKDRERERDRTRDRERNRDRDHERERQKDRQKDRNRDRERDRERERDRHREQRTRYDRDRGSARDVRGDHHRDQRRGGNWSKSNERDNNRRDTRGYDRNDDRKERRSGRDYDKDHRRSRRSGSRESRNRRRQSPNERIPSSRTRDSRSRSRSRSRSCGRSSPPRASVQQTPTANASHAGGGLLPTPSRFTQSPTTKPTSLLPTPPASQSLLGAAPSLPSTAGIPSLMSIPTKPPIGSLIPPAVAAKLNLSTESKLGQLGLPLTTPPAQQDPAVASMLLSRSALLRNNAKAAQLEKMGIDVLQQNQKAVDSVPLPSYYNPGVVNPVRYADQVQKRKLLWSHKTTESKEVSSNISKWEQAKFSQDTDGRVASKFLRLMGVKDAVPKAGEEGESPVETGAPSKALSAKVGATSSAATVGSGASNGGKSTGDSIKKQEELFSTMEQQYEVARQVTHTMRGVGLGFGSQARQF</sequence>
<feature type="compositionally biased region" description="Basic and acidic residues" evidence="1">
    <location>
        <begin position="274"/>
        <end position="306"/>
    </location>
</feature>
<feature type="compositionally biased region" description="Low complexity" evidence="1">
    <location>
        <begin position="381"/>
        <end position="402"/>
    </location>
</feature>
<feature type="compositionally biased region" description="Low complexity" evidence="1">
    <location>
        <begin position="597"/>
        <end position="609"/>
    </location>
</feature>
<feature type="compositionally biased region" description="Basic and acidic residues" evidence="1">
    <location>
        <begin position="51"/>
        <end position="73"/>
    </location>
</feature>
<feature type="compositionally biased region" description="Low complexity" evidence="1">
    <location>
        <begin position="96"/>
        <end position="106"/>
    </location>
</feature>
<feature type="compositionally biased region" description="Basic residues" evidence="1">
    <location>
        <begin position="307"/>
        <end position="323"/>
    </location>
</feature>
<reference evidence="4" key="1">
    <citation type="submission" date="2013-03" db="EMBL/GenBank/DDBJ databases">
        <title>The Genome Sequence of Anopheles christyi ACHKN1017.</title>
        <authorList>
            <consortium name="The Broad Institute Genomics Platform"/>
            <person name="Neafsey D.E."/>
            <person name="Besansky N."/>
            <person name="Walker B."/>
            <person name="Young S.K."/>
            <person name="Zeng Q."/>
            <person name="Gargeya S."/>
            <person name="Fitzgerald M."/>
            <person name="Haas B."/>
            <person name="Abouelleil A."/>
            <person name="Allen A.W."/>
            <person name="Alvarado L."/>
            <person name="Arachchi H.M."/>
            <person name="Berlin A.M."/>
            <person name="Chapman S.B."/>
            <person name="Gainer-Dewar J."/>
            <person name="Goldberg J."/>
            <person name="Griggs A."/>
            <person name="Gujja S."/>
            <person name="Hansen M."/>
            <person name="Howarth C."/>
            <person name="Imamovic A."/>
            <person name="Ireland A."/>
            <person name="Larimer J."/>
            <person name="McCowan C."/>
            <person name="Murphy C."/>
            <person name="Pearson M."/>
            <person name="Poon T.W."/>
            <person name="Priest M."/>
            <person name="Roberts A."/>
            <person name="Saif S."/>
            <person name="Shea T."/>
            <person name="Sisk P."/>
            <person name="Sykes S."/>
            <person name="Wortman J."/>
            <person name="Nusbaum C."/>
            <person name="Birren B."/>
        </authorList>
    </citation>
    <scope>NUCLEOTIDE SEQUENCE [LARGE SCALE GENOMIC DNA]</scope>
    <source>
        <strain evidence="4">ACHKN1017</strain>
    </source>
</reference>
<feature type="compositionally biased region" description="Basic and acidic residues" evidence="1">
    <location>
        <begin position="158"/>
        <end position="167"/>
    </location>
</feature>
<evidence type="ECO:0000313" key="3">
    <source>
        <dbReference type="EnsemblMetazoa" id="ACHR003160-PA"/>
    </source>
</evidence>
<evidence type="ECO:0000313" key="4">
    <source>
        <dbReference type="Proteomes" id="UP000075881"/>
    </source>
</evidence>
<dbReference type="Proteomes" id="UP000075881">
    <property type="component" value="Unassembled WGS sequence"/>
</dbReference>
<keyword evidence="4" id="KW-1185">Reference proteome</keyword>
<feature type="compositionally biased region" description="Low complexity" evidence="1">
    <location>
        <begin position="74"/>
        <end position="88"/>
    </location>
</feature>
<feature type="compositionally biased region" description="Basic and acidic residues" evidence="1">
    <location>
        <begin position="174"/>
        <end position="267"/>
    </location>
</feature>
<dbReference type="STRING" id="43041.A0A182JXC8"/>